<dbReference type="Proteomes" id="UP000277671">
    <property type="component" value="Unassembled WGS sequence"/>
</dbReference>
<dbReference type="RefSeq" id="WP_121158986.1">
    <property type="nucleotide sequence ID" value="NZ_RBKT01000001.1"/>
</dbReference>
<dbReference type="Pfam" id="PF03009">
    <property type="entry name" value="GDPD"/>
    <property type="match status" value="1"/>
</dbReference>
<dbReference type="Gene3D" id="3.20.20.190">
    <property type="entry name" value="Phosphatidylinositol (PI) phosphodiesterase"/>
    <property type="match status" value="1"/>
</dbReference>
<organism evidence="2 3">
    <name type="scientific">Micromonospora pisi</name>
    <dbReference type="NCBI Taxonomy" id="589240"/>
    <lineage>
        <taxon>Bacteria</taxon>
        <taxon>Bacillati</taxon>
        <taxon>Actinomycetota</taxon>
        <taxon>Actinomycetes</taxon>
        <taxon>Micromonosporales</taxon>
        <taxon>Micromonosporaceae</taxon>
        <taxon>Micromonospora</taxon>
    </lineage>
</organism>
<dbReference type="GO" id="GO:0006629">
    <property type="term" value="P:lipid metabolic process"/>
    <property type="evidence" value="ECO:0007669"/>
    <property type="project" value="InterPro"/>
</dbReference>
<accession>A0A495JQV0</accession>
<protein>
    <submittedName>
        <fullName evidence="2">Glycerophosphoryl diester phosphodiesterase</fullName>
    </submittedName>
</protein>
<sequence>MVFTRFGAGRARATTPGRAVVGLLALTATVGTLTAVDATTPAAAAPGSVIVSANFDTGGLPAGWRAVDGSWTVKNGRLYGAAASGSNKITFGRHLNDFRFEATVRFESVTEATRWTALGLDVPAAGTPPWWIATLRSGSTASNGIEFAQLTTANSWNVTNTAAAPSAAGTGRDVSIAAEVHGINARWFFAGREVLRTSSLQRSTGGTQALIVNGATVSFDNVKVTELAPSPYIRPVGAPLTVIAHRGASAVAPENTLVAQDIARSNGADWIENDVQPSKDGVPFVLHDSTVDRTTNGTGAIRNLTSTQLKQLDAGSWFGPAFVGVRIPTLAEQLADLRTRGGRLLLEIKGAHTKAEVGRIIDIVRAEQMTGRVFIQSFETNALKYSYELAPEIPLGLLRSTLDADPVAVARQYHLTAYNPAVAALTARPAVIASLHTAGVALMVWTVDSASQWQQLKTLGVDGVITNRSPELVDWNAANLG</sequence>
<evidence type="ECO:0000313" key="3">
    <source>
        <dbReference type="Proteomes" id="UP000277671"/>
    </source>
</evidence>
<dbReference type="EMBL" id="RBKT01000001">
    <property type="protein sequence ID" value="RKR90762.1"/>
    <property type="molecule type" value="Genomic_DNA"/>
</dbReference>
<dbReference type="PANTHER" id="PTHR46211:SF1">
    <property type="entry name" value="GLYCEROPHOSPHODIESTER PHOSPHODIESTERASE, CYTOPLASMIC"/>
    <property type="match status" value="1"/>
</dbReference>
<evidence type="ECO:0000313" key="2">
    <source>
        <dbReference type="EMBL" id="RKR90762.1"/>
    </source>
</evidence>
<gene>
    <name evidence="2" type="ORF">BDK92_5143</name>
</gene>
<evidence type="ECO:0000259" key="1">
    <source>
        <dbReference type="PROSITE" id="PS51704"/>
    </source>
</evidence>
<feature type="domain" description="GP-PDE" evidence="1">
    <location>
        <begin position="240"/>
        <end position="476"/>
    </location>
</feature>
<dbReference type="InterPro" id="IPR030395">
    <property type="entry name" value="GP_PDE_dom"/>
</dbReference>
<name>A0A495JQV0_9ACTN</name>
<dbReference type="InterPro" id="IPR017946">
    <property type="entry name" value="PLC-like_Pdiesterase_TIM-brl"/>
</dbReference>
<dbReference type="PANTHER" id="PTHR46211">
    <property type="entry name" value="GLYCEROPHOSPHORYL DIESTER PHOSPHODIESTERASE"/>
    <property type="match status" value="1"/>
</dbReference>
<proteinExistence type="predicted"/>
<dbReference type="GO" id="GO:0008081">
    <property type="term" value="F:phosphoric diester hydrolase activity"/>
    <property type="evidence" value="ECO:0007669"/>
    <property type="project" value="InterPro"/>
</dbReference>
<dbReference type="OrthoDB" id="9758957at2"/>
<reference evidence="2 3" key="1">
    <citation type="submission" date="2018-10" db="EMBL/GenBank/DDBJ databases">
        <title>Sequencing the genomes of 1000 actinobacteria strains.</title>
        <authorList>
            <person name="Klenk H.-P."/>
        </authorList>
    </citation>
    <scope>NUCLEOTIDE SEQUENCE [LARGE SCALE GENOMIC DNA]</scope>
    <source>
        <strain evidence="2 3">DSM 45175</strain>
    </source>
</reference>
<comment type="caution">
    <text evidence="2">The sequence shown here is derived from an EMBL/GenBank/DDBJ whole genome shotgun (WGS) entry which is preliminary data.</text>
</comment>
<dbReference type="AlphaFoldDB" id="A0A495JQV0"/>
<dbReference type="Gene3D" id="2.60.120.560">
    <property type="entry name" value="Exo-inulinase, domain 1"/>
    <property type="match status" value="1"/>
</dbReference>
<keyword evidence="3" id="KW-1185">Reference proteome</keyword>
<dbReference type="PROSITE" id="PS51704">
    <property type="entry name" value="GP_PDE"/>
    <property type="match status" value="1"/>
</dbReference>
<dbReference type="SUPFAM" id="SSF51695">
    <property type="entry name" value="PLC-like phosphodiesterases"/>
    <property type="match status" value="1"/>
</dbReference>